<feature type="transmembrane region" description="Helical" evidence="1">
    <location>
        <begin position="87"/>
        <end position="108"/>
    </location>
</feature>
<evidence type="ECO:0008006" key="4">
    <source>
        <dbReference type="Google" id="ProtNLM"/>
    </source>
</evidence>
<sequence>MVENFNDRTVAAKFMTLVVVLAPMFLQYTIFFPFLLFPEFFLVLFSAYFLLVNRRVDFFYSAVVFSFYVYLLSITIIYYYSYGYLDLFLSIGTSARFLLYLFVVVVLYRNFNRDLGARLLVYLAIFNSLYGLAQYISYNFFGITLPWYFSFLNIQYGSRLINEQEDIFSEFGFRFSGLFSEPAHFSQYVGFALLVVNFYKPSLVFSRRFAIFSTLLFVFVLLLSSSGTAFILVLFFMLVFFYRNIFVRFSYLKFVKILLLSIFVFLLFFTTSIDGFFSGLDRILRFGESSTVYVRVVRPIDVFLNIDIMRKIFGVGYGNFSVYLDSIGGFNDYEQSLGFAWTNSLGVMLVGAGLVGTAFIVFFYLRVFLKSDAFGRIVVLFILIHFFFSDLPHNMFFVSFILFALSHESRSKETLECSAQFSRTNLKMA</sequence>
<keyword evidence="1" id="KW-1133">Transmembrane helix</keyword>
<feature type="transmembrane region" description="Helical" evidence="1">
    <location>
        <begin position="25"/>
        <end position="51"/>
    </location>
</feature>
<evidence type="ECO:0000313" key="2">
    <source>
        <dbReference type="EMBL" id="MCA6065040.1"/>
    </source>
</evidence>
<keyword evidence="1" id="KW-0472">Membrane</keyword>
<gene>
    <name evidence="2" type="ORF">I9W95_15685</name>
</gene>
<evidence type="ECO:0000313" key="3">
    <source>
        <dbReference type="Proteomes" id="UP000714380"/>
    </source>
</evidence>
<organism evidence="2 3">
    <name type="scientific">Thalassolituus marinus</name>
    <dbReference type="NCBI Taxonomy" id="671053"/>
    <lineage>
        <taxon>Bacteria</taxon>
        <taxon>Pseudomonadati</taxon>
        <taxon>Pseudomonadota</taxon>
        <taxon>Gammaproteobacteria</taxon>
        <taxon>Oceanospirillales</taxon>
        <taxon>Oceanospirillaceae</taxon>
        <taxon>Thalassolituus</taxon>
    </lineage>
</organism>
<keyword evidence="1" id="KW-0812">Transmembrane</keyword>
<comment type="caution">
    <text evidence="2">The sequence shown here is derived from an EMBL/GenBank/DDBJ whole genome shotgun (WGS) entry which is preliminary data.</text>
</comment>
<feature type="transmembrane region" description="Helical" evidence="1">
    <location>
        <begin position="254"/>
        <end position="277"/>
    </location>
</feature>
<feature type="transmembrane region" description="Helical" evidence="1">
    <location>
        <begin position="209"/>
        <end position="242"/>
    </location>
</feature>
<dbReference type="Proteomes" id="UP000714380">
    <property type="component" value="Unassembled WGS sequence"/>
</dbReference>
<accession>A0ABS7ZWT6</accession>
<evidence type="ECO:0000256" key="1">
    <source>
        <dbReference type="SAM" id="Phobius"/>
    </source>
</evidence>
<feature type="transmembrane region" description="Helical" evidence="1">
    <location>
        <begin position="120"/>
        <end position="141"/>
    </location>
</feature>
<reference evidence="2 3" key="1">
    <citation type="submission" date="2020-12" db="EMBL/GenBank/DDBJ databases">
        <title>Novel Thalassolituus-related marine hydrocarbonoclastic bacteria mediated algae-derived hydrocarbons mineralization in twilight zone of the northern South China Sea.</title>
        <authorList>
            <person name="Dong C."/>
        </authorList>
    </citation>
    <scope>NUCLEOTIDE SEQUENCE [LARGE SCALE GENOMIC DNA]</scope>
    <source>
        <strain evidence="2 3">IMCC1826</strain>
    </source>
</reference>
<protein>
    <recommendedName>
        <fullName evidence="4">O-antigen ligase domain-containing protein</fullName>
    </recommendedName>
</protein>
<proteinExistence type="predicted"/>
<feature type="transmembrane region" description="Helical" evidence="1">
    <location>
        <begin position="345"/>
        <end position="365"/>
    </location>
</feature>
<feature type="transmembrane region" description="Helical" evidence="1">
    <location>
        <begin position="377"/>
        <end position="405"/>
    </location>
</feature>
<feature type="transmembrane region" description="Helical" evidence="1">
    <location>
        <begin position="58"/>
        <end position="81"/>
    </location>
</feature>
<keyword evidence="3" id="KW-1185">Reference proteome</keyword>
<dbReference type="EMBL" id="JAEDAH010000097">
    <property type="protein sequence ID" value="MCA6065040.1"/>
    <property type="molecule type" value="Genomic_DNA"/>
</dbReference>
<dbReference type="RefSeq" id="WP_225676592.1">
    <property type="nucleotide sequence ID" value="NZ_JAEDAH010000097.1"/>
</dbReference>
<name>A0ABS7ZWT6_9GAMM</name>